<evidence type="ECO:0000256" key="2">
    <source>
        <dbReference type="ARBA" id="ARBA00023015"/>
    </source>
</evidence>
<gene>
    <name evidence="7" type="ORF">DES37_110164</name>
</gene>
<organism evidence="7 8">
    <name type="scientific">Mangrovibacter plantisponsor</name>
    <dbReference type="NCBI Taxonomy" id="451513"/>
    <lineage>
        <taxon>Bacteria</taxon>
        <taxon>Pseudomonadati</taxon>
        <taxon>Pseudomonadota</taxon>
        <taxon>Gammaproteobacteria</taxon>
        <taxon>Enterobacterales</taxon>
        <taxon>Enterobacteriaceae</taxon>
        <taxon>Mangrovibacter</taxon>
    </lineage>
</organism>
<dbReference type="GO" id="GO:0032993">
    <property type="term" value="C:protein-DNA complex"/>
    <property type="evidence" value="ECO:0007669"/>
    <property type="project" value="TreeGrafter"/>
</dbReference>
<dbReference type="Gene3D" id="1.10.10.10">
    <property type="entry name" value="Winged helix-like DNA-binding domain superfamily/Winged helix DNA-binding domain"/>
    <property type="match status" value="1"/>
</dbReference>
<dbReference type="NCBIfam" id="NF008361">
    <property type="entry name" value="PRK11151.1"/>
    <property type="match status" value="1"/>
</dbReference>
<dbReference type="Pfam" id="PF03466">
    <property type="entry name" value="LysR_substrate"/>
    <property type="match status" value="1"/>
</dbReference>
<evidence type="ECO:0000313" key="7">
    <source>
        <dbReference type="EMBL" id="PWW06758.1"/>
    </source>
</evidence>
<dbReference type="AlphaFoldDB" id="A0A317PVM8"/>
<dbReference type="Gene3D" id="3.40.190.10">
    <property type="entry name" value="Periplasmic binding protein-like II"/>
    <property type="match status" value="2"/>
</dbReference>
<comment type="caution">
    <text evidence="7">The sequence shown here is derived from an EMBL/GenBank/DDBJ whole genome shotgun (WGS) entry which is preliminary data.</text>
</comment>
<keyword evidence="4" id="KW-0010">Activator</keyword>
<dbReference type="Pfam" id="PF00126">
    <property type="entry name" value="HTH_1"/>
    <property type="match status" value="1"/>
</dbReference>
<keyword evidence="8" id="KW-1185">Reference proteome</keyword>
<dbReference type="Proteomes" id="UP000246744">
    <property type="component" value="Unassembled WGS sequence"/>
</dbReference>
<evidence type="ECO:0000256" key="5">
    <source>
        <dbReference type="ARBA" id="ARBA00023163"/>
    </source>
</evidence>
<evidence type="ECO:0000256" key="4">
    <source>
        <dbReference type="ARBA" id="ARBA00023159"/>
    </source>
</evidence>
<dbReference type="PANTHER" id="PTHR30346:SF26">
    <property type="entry name" value="HYDROGEN PEROXIDE-INDUCIBLE GENES ACTIVATOR"/>
    <property type="match status" value="1"/>
</dbReference>
<dbReference type="InterPro" id="IPR000847">
    <property type="entry name" value="LysR_HTH_N"/>
</dbReference>
<keyword evidence="5" id="KW-0804">Transcription</keyword>
<feature type="domain" description="HTH lysR-type" evidence="6">
    <location>
        <begin position="1"/>
        <end position="58"/>
    </location>
</feature>
<keyword evidence="2" id="KW-0805">Transcription regulation</keyword>
<proteinExistence type="inferred from homology"/>
<dbReference type="SUPFAM" id="SSF53850">
    <property type="entry name" value="Periplasmic binding protein-like II"/>
    <property type="match status" value="1"/>
</dbReference>
<dbReference type="OrthoDB" id="9775392at2"/>
<accession>A0A317PVM8</accession>
<evidence type="ECO:0000259" key="6">
    <source>
        <dbReference type="PROSITE" id="PS50931"/>
    </source>
</evidence>
<reference evidence="7 8" key="1">
    <citation type="submission" date="2018-05" db="EMBL/GenBank/DDBJ databases">
        <title>Genomic Encyclopedia of Type Strains, Phase IV (KMG-IV): sequencing the most valuable type-strain genomes for metagenomic binning, comparative biology and taxonomic classification.</title>
        <authorList>
            <person name="Goeker M."/>
        </authorList>
    </citation>
    <scope>NUCLEOTIDE SEQUENCE [LARGE SCALE GENOMIC DNA]</scope>
    <source>
        <strain evidence="7 8">DSM 19579</strain>
    </source>
</reference>
<dbReference type="PROSITE" id="PS50931">
    <property type="entry name" value="HTH_LYSR"/>
    <property type="match status" value="1"/>
</dbReference>
<name>A0A317PVM8_9ENTR</name>
<dbReference type="GO" id="GO:0003677">
    <property type="term" value="F:DNA binding"/>
    <property type="evidence" value="ECO:0007669"/>
    <property type="project" value="UniProtKB-KW"/>
</dbReference>
<dbReference type="SUPFAM" id="SSF46785">
    <property type="entry name" value="Winged helix' DNA-binding domain"/>
    <property type="match status" value="1"/>
</dbReference>
<dbReference type="RefSeq" id="WP_036116664.1">
    <property type="nucleotide sequence ID" value="NZ_QGTS01000010.1"/>
</dbReference>
<evidence type="ECO:0000256" key="1">
    <source>
        <dbReference type="ARBA" id="ARBA00009437"/>
    </source>
</evidence>
<dbReference type="FunFam" id="1.10.10.10:FF:000001">
    <property type="entry name" value="LysR family transcriptional regulator"/>
    <property type="match status" value="1"/>
</dbReference>
<evidence type="ECO:0000256" key="3">
    <source>
        <dbReference type="ARBA" id="ARBA00023125"/>
    </source>
</evidence>
<keyword evidence="3" id="KW-0238">DNA-binding</keyword>
<dbReference type="InterPro" id="IPR036388">
    <property type="entry name" value="WH-like_DNA-bd_sf"/>
</dbReference>
<dbReference type="EMBL" id="QGTS01000010">
    <property type="protein sequence ID" value="PWW06758.1"/>
    <property type="molecule type" value="Genomic_DNA"/>
</dbReference>
<sequence length="303" mass="35248">MNIRNLEYLVALAKYRHFQRAAEACNVSQPTLSAQLRKLENELGLQLLERTTRKIRFTQTGLRLVEQTQVILREIEALKNMASSSQHSLSQTLDIGIIPTLAPYIFSHMNTLCRENFPEVEMEIHEAQTQHLLAMLESDAIECAIVMASKETSKYVELPLFEEPLVLGVSHKHPYARFDEINMDHLKNNKILMLDDGNCLHSQILRYCYQFELEPDNRFIAMHLETLRRSVAFNKGIAFFPLLSTQEETRDEVKYIRCVAPEPTRKMVLVFHRSDPMRKKYEMLRNIIAKHMEKYLQADSIPA</sequence>
<dbReference type="PRINTS" id="PR00039">
    <property type="entry name" value="HTHLYSR"/>
</dbReference>
<dbReference type="InterPro" id="IPR036390">
    <property type="entry name" value="WH_DNA-bd_sf"/>
</dbReference>
<dbReference type="PANTHER" id="PTHR30346">
    <property type="entry name" value="TRANSCRIPTIONAL DUAL REGULATOR HCAR-RELATED"/>
    <property type="match status" value="1"/>
</dbReference>
<protein>
    <submittedName>
        <fullName evidence="7">LysR family hydrogen peroxide-inducible transcriptional activator</fullName>
    </submittedName>
</protein>
<comment type="similarity">
    <text evidence="1">Belongs to the LysR transcriptional regulatory family.</text>
</comment>
<evidence type="ECO:0000313" key="8">
    <source>
        <dbReference type="Proteomes" id="UP000246744"/>
    </source>
</evidence>
<dbReference type="GO" id="GO:0003700">
    <property type="term" value="F:DNA-binding transcription factor activity"/>
    <property type="evidence" value="ECO:0007669"/>
    <property type="project" value="InterPro"/>
</dbReference>
<dbReference type="InterPro" id="IPR005119">
    <property type="entry name" value="LysR_subst-bd"/>
</dbReference>